<comment type="caution">
    <text evidence="1">The sequence shown here is derived from an EMBL/GenBank/DDBJ whole genome shotgun (WGS) entry which is preliminary data.</text>
</comment>
<evidence type="ECO:0000313" key="1">
    <source>
        <dbReference type="EMBL" id="KAG0714994.1"/>
    </source>
</evidence>
<protein>
    <submittedName>
        <fullName evidence="1">Uncharacterized protein</fullName>
    </submittedName>
</protein>
<dbReference type="AlphaFoldDB" id="A0A8J5CLP4"/>
<evidence type="ECO:0000313" key="2">
    <source>
        <dbReference type="Proteomes" id="UP000770661"/>
    </source>
</evidence>
<dbReference type="EMBL" id="JACEEZ010020104">
    <property type="protein sequence ID" value="KAG0714994.1"/>
    <property type="molecule type" value="Genomic_DNA"/>
</dbReference>
<proteinExistence type="predicted"/>
<keyword evidence="2" id="KW-1185">Reference proteome</keyword>
<dbReference type="Proteomes" id="UP000770661">
    <property type="component" value="Unassembled WGS sequence"/>
</dbReference>
<sequence>MPSVVLWAKRESPTALTSVPTASQGVITGLLLSLEKGKKKSVLGKAWGGLYRSPQDALSNFIVETSHMPQNHPWIAQEVPDAGKTFFHSRFIYDKTSPSGVGVKMKAKKGNCVLPEKKNRTMEKHSPQTQTGPAAAHQACSVPGWHLGQPVPTRAQQQNTNC</sequence>
<gene>
    <name evidence="1" type="ORF">GWK47_012981</name>
</gene>
<organism evidence="1 2">
    <name type="scientific">Chionoecetes opilio</name>
    <name type="common">Atlantic snow crab</name>
    <name type="synonym">Cancer opilio</name>
    <dbReference type="NCBI Taxonomy" id="41210"/>
    <lineage>
        <taxon>Eukaryota</taxon>
        <taxon>Metazoa</taxon>
        <taxon>Ecdysozoa</taxon>
        <taxon>Arthropoda</taxon>
        <taxon>Crustacea</taxon>
        <taxon>Multicrustacea</taxon>
        <taxon>Malacostraca</taxon>
        <taxon>Eumalacostraca</taxon>
        <taxon>Eucarida</taxon>
        <taxon>Decapoda</taxon>
        <taxon>Pleocyemata</taxon>
        <taxon>Brachyura</taxon>
        <taxon>Eubrachyura</taxon>
        <taxon>Majoidea</taxon>
        <taxon>Majidae</taxon>
        <taxon>Chionoecetes</taxon>
    </lineage>
</organism>
<reference evidence="1" key="1">
    <citation type="submission" date="2020-07" db="EMBL/GenBank/DDBJ databases">
        <title>The High-quality genome of the commercially important snow crab, Chionoecetes opilio.</title>
        <authorList>
            <person name="Jeong J.-H."/>
            <person name="Ryu S."/>
        </authorList>
    </citation>
    <scope>NUCLEOTIDE SEQUENCE</scope>
    <source>
        <strain evidence="1">MADBK_172401_WGS</strain>
        <tissue evidence="1">Digestive gland</tissue>
    </source>
</reference>
<name>A0A8J5CLP4_CHIOP</name>
<accession>A0A8J5CLP4</accession>